<protein>
    <submittedName>
        <fullName evidence="1">Uncharacterized protein</fullName>
    </submittedName>
</protein>
<dbReference type="Proteomes" id="UP001529510">
    <property type="component" value="Unassembled WGS sequence"/>
</dbReference>
<name>A0ABD0NKK5_CIRMR</name>
<accession>A0ABD0NKK5</accession>
<evidence type="ECO:0000313" key="1">
    <source>
        <dbReference type="EMBL" id="KAL0161436.1"/>
    </source>
</evidence>
<feature type="non-terminal residue" evidence="1">
    <location>
        <position position="1"/>
    </location>
</feature>
<gene>
    <name evidence="1" type="ORF">M9458_045161</name>
</gene>
<dbReference type="AlphaFoldDB" id="A0ABD0NKK5"/>
<comment type="caution">
    <text evidence="1">The sequence shown here is derived from an EMBL/GenBank/DDBJ whole genome shotgun (WGS) entry which is preliminary data.</text>
</comment>
<evidence type="ECO:0000313" key="2">
    <source>
        <dbReference type="Proteomes" id="UP001529510"/>
    </source>
</evidence>
<dbReference type="EMBL" id="JAMKFB020000022">
    <property type="protein sequence ID" value="KAL0161436.1"/>
    <property type="molecule type" value="Genomic_DNA"/>
</dbReference>
<reference evidence="1 2" key="1">
    <citation type="submission" date="2024-05" db="EMBL/GenBank/DDBJ databases">
        <title>Genome sequencing and assembly of Indian major carp, Cirrhinus mrigala (Hamilton, 1822).</title>
        <authorList>
            <person name="Mohindra V."/>
            <person name="Chowdhury L.M."/>
            <person name="Lal K."/>
            <person name="Jena J.K."/>
        </authorList>
    </citation>
    <scope>NUCLEOTIDE SEQUENCE [LARGE SCALE GENOMIC DNA]</scope>
    <source>
        <strain evidence="1">CM1030</strain>
        <tissue evidence="1">Blood</tissue>
    </source>
</reference>
<sequence length="63" mass="7026">NPFVVQHHLSLPLEVDCLDDSYSCVVAYSFTNQTTHLTNTQLCPTCPVKGKCCAIFSLQMLHL</sequence>
<organism evidence="1 2">
    <name type="scientific">Cirrhinus mrigala</name>
    <name type="common">Mrigala</name>
    <dbReference type="NCBI Taxonomy" id="683832"/>
    <lineage>
        <taxon>Eukaryota</taxon>
        <taxon>Metazoa</taxon>
        <taxon>Chordata</taxon>
        <taxon>Craniata</taxon>
        <taxon>Vertebrata</taxon>
        <taxon>Euteleostomi</taxon>
        <taxon>Actinopterygii</taxon>
        <taxon>Neopterygii</taxon>
        <taxon>Teleostei</taxon>
        <taxon>Ostariophysi</taxon>
        <taxon>Cypriniformes</taxon>
        <taxon>Cyprinidae</taxon>
        <taxon>Labeoninae</taxon>
        <taxon>Labeonini</taxon>
        <taxon>Cirrhinus</taxon>
    </lineage>
</organism>
<feature type="non-terminal residue" evidence="1">
    <location>
        <position position="63"/>
    </location>
</feature>
<proteinExistence type="predicted"/>
<keyword evidence="2" id="KW-1185">Reference proteome</keyword>